<evidence type="ECO:0000256" key="2">
    <source>
        <dbReference type="ARBA" id="ARBA00023015"/>
    </source>
</evidence>
<dbReference type="GO" id="GO:0003677">
    <property type="term" value="F:DNA binding"/>
    <property type="evidence" value="ECO:0007669"/>
    <property type="project" value="UniProtKB-KW"/>
</dbReference>
<dbReference type="RefSeq" id="WP_014230296.1">
    <property type="nucleotide sequence ID" value="NC_016612.1"/>
</dbReference>
<comment type="similarity">
    <text evidence="1">Belongs to the LysR transcriptional regulatory family.</text>
</comment>
<dbReference type="PRINTS" id="PR00039">
    <property type="entry name" value="HTHLYSR"/>
</dbReference>
<dbReference type="HOGENOM" id="CLU_039613_6_0_6"/>
<accession>A0A0H3HK93</accession>
<evidence type="ECO:0000256" key="1">
    <source>
        <dbReference type="ARBA" id="ARBA00009437"/>
    </source>
</evidence>
<dbReference type="GO" id="GO:0003700">
    <property type="term" value="F:DNA-binding transcription factor activity"/>
    <property type="evidence" value="ECO:0007669"/>
    <property type="project" value="InterPro"/>
</dbReference>
<dbReference type="PATRIC" id="fig|1006551.4.peg.5364"/>
<sequence>MLPRHLNYFIAVAEHGGFTRAAAILHVSQPALSQQIRQLEETLGVRLFDRSGRNTCLTDAGKVWLIYARRALRELAEGQRALHDVDDLQRGTLRVAMMPTFTHYFMGPLVASFYQRYPNITLDIQELAQDRMETLLLNDELDIGIAFDGSDSRDIVSQPLLSETLALVVGRSHPLAATRRVALTALNQASLILLSCAFATREQIDRDCRQRGIQPKVQMEANSISAVLTVVERTSLATLLPAAIVQGRDDLTAIELVPSLLERTACLIQRKGAWQSAATREFIPMAHQAASILSAGQGFQESTGGDLTSC</sequence>
<keyword evidence="2" id="KW-0805">Transcription regulation</keyword>
<keyword evidence="4" id="KW-0804">Transcription</keyword>
<organism evidence="6 7">
    <name type="scientific">Klebsiella michiganensis (strain ATCC 8724 / DSM 4798 / JCM 20051 / NBRC 3318 / NRRL B-199 / KCTC 1686 / BUCSAV 143 / CCM 1901)</name>
    <dbReference type="NCBI Taxonomy" id="1006551"/>
    <lineage>
        <taxon>Bacteria</taxon>
        <taxon>Pseudomonadati</taxon>
        <taxon>Pseudomonadota</taxon>
        <taxon>Gammaproteobacteria</taxon>
        <taxon>Enterobacterales</taxon>
        <taxon>Enterobacteriaceae</taxon>
        <taxon>Klebsiella/Raoultella group</taxon>
        <taxon>Klebsiella</taxon>
    </lineage>
</organism>
<dbReference type="Proteomes" id="UP000007843">
    <property type="component" value="Chromosome"/>
</dbReference>
<evidence type="ECO:0000256" key="4">
    <source>
        <dbReference type="ARBA" id="ARBA00023163"/>
    </source>
</evidence>
<dbReference type="SUPFAM" id="SSF46785">
    <property type="entry name" value="Winged helix' DNA-binding domain"/>
    <property type="match status" value="1"/>
</dbReference>
<evidence type="ECO:0000313" key="6">
    <source>
        <dbReference type="EMBL" id="AEX07051.1"/>
    </source>
</evidence>
<dbReference type="Gene3D" id="1.10.10.10">
    <property type="entry name" value="Winged helix-like DNA-binding domain superfamily/Winged helix DNA-binding domain"/>
    <property type="match status" value="1"/>
</dbReference>
<dbReference type="NCBIfam" id="NF008416">
    <property type="entry name" value="PRK11242.1"/>
    <property type="match status" value="1"/>
</dbReference>
<dbReference type="SUPFAM" id="SSF53850">
    <property type="entry name" value="Periplasmic binding protein-like II"/>
    <property type="match status" value="1"/>
</dbReference>
<dbReference type="InterPro" id="IPR050950">
    <property type="entry name" value="HTH-type_LysR_regulators"/>
</dbReference>
<protein>
    <submittedName>
        <fullName evidence="6">DNA-binding transcriptional regulator CynR</fullName>
    </submittedName>
</protein>
<evidence type="ECO:0000256" key="3">
    <source>
        <dbReference type="ARBA" id="ARBA00023125"/>
    </source>
</evidence>
<gene>
    <name evidence="6" type="ordered locus">KOX_26710</name>
</gene>
<evidence type="ECO:0000313" key="7">
    <source>
        <dbReference type="Proteomes" id="UP000007843"/>
    </source>
</evidence>
<dbReference type="GO" id="GO:0005829">
    <property type="term" value="C:cytosol"/>
    <property type="evidence" value="ECO:0007669"/>
    <property type="project" value="TreeGrafter"/>
</dbReference>
<dbReference type="InterPro" id="IPR036388">
    <property type="entry name" value="WH-like_DNA-bd_sf"/>
</dbReference>
<dbReference type="KEGG" id="kox:KOX_26710"/>
<dbReference type="PANTHER" id="PTHR30419">
    <property type="entry name" value="HTH-TYPE TRANSCRIPTIONAL REGULATOR YBHD"/>
    <property type="match status" value="1"/>
</dbReference>
<dbReference type="Pfam" id="PF03466">
    <property type="entry name" value="LysR_substrate"/>
    <property type="match status" value="1"/>
</dbReference>
<dbReference type="InterPro" id="IPR005119">
    <property type="entry name" value="LysR_subst-bd"/>
</dbReference>
<feature type="domain" description="HTH lysR-type" evidence="5">
    <location>
        <begin position="1"/>
        <end position="58"/>
    </location>
</feature>
<name>A0A0H3HK93_KLEM8</name>
<evidence type="ECO:0000259" key="5">
    <source>
        <dbReference type="PROSITE" id="PS50931"/>
    </source>
</evidence>
<dbReference type="AlphaFoldDB" id="A0A0H3HK93"/>
<dbReference type="Gene3D" id="3.40.190.290">
    <property type="match status" value="1"/>
</dbReference>
<keyword evidence="3 6" id="KW-0238">DNA-binding</keyword>
<proteinExistence type="inferred from homology"/>
<dbReference type="PANTHER" id="PTHR30419:SF8">
    <property type="entry name" value="NITROGEN ASSIMILATION TRANSCRIPTIONAL ACTIVATOR-RELATED"/>
    <property type="match status" value="1"/>
</dbReference>
<dbReference type="FunFam" id="1.10.10.10:FF:000001">
    <property type="entry name" value="LysR family transcriptional regulator"/>
    <property type="match status" value="1"/>
</dbReference>
<dbReference type="InterPro" id="IPR036390">
    <property type="entry name" value="WH_DNA-bd_sf"/>
</dbReference>
<reference evidence="6 7" key="1">
    <citation type="journal article" date="2012" name="J. Bacteriol.">
        <title>Complete genome sequence of Klebsiella oxytoca KCTC 1686, used in production of 2,3-butanediol.</title>
        <authorList>
            <person name="Shin S.H."/>
            <person name="Kim S."/>
            <person name="Kim J.Y."/>
            <person name="Lee S."/>
            <person name="Um Y."/>
            <person name="Oh M.K."/>
            <person name="Kim Y.R."/>
            <person name="Lee J."/>
            <person name="Yang K.S."/>
        </authorList>
    </citation>
    <scope>NUCLEOTIDE SEQUENCE [LARGE SCALE GENOMIC DNA]</scope>
    <source>
        <strain evidence="7">ATCC 8724 / DSM 4798 / JCM 20051 / NBRC 3318 / NRRL B-199 / KCTC 1686</strain>
    </source>
</reference>
<dbReference type="InterPro" id="IPR000847">
    <property type="entry name" value="LysR_HTH_N"/>
</dbReference>
<dbReference type="PROSITE" id="PS50931">
    <property type="entry name" value="HTH_LYSR"/>
    <property type="match status" value="1"/>
</dbReference>
<dbReference type="EMBL" id="CP003218">
    <property type="protein sequence ID" value="AEX07051.1"/>
    <property type="molecule type" value="Genomic_DNA"/>
</dbReference>
<dbReference type="Pfam" id="PF00126">
    <property type="entry name" value="HTH_1"/>
    <property type="match status" value="1"/>
</dbReference>